<reference evidence="3 4" key="1">
    <citation type="submission" date="2020-06" db="EMBL/GenBank/DDBJ databases">
        <authorList>
            <consortium name="Wellcome Sanger Institute Data Sharing"/>
        </authorList>
    </citation>
    <scope>NUCLEOTIDE SEQUENCE [LARGE SCALE GENOMIC DNA]</scope>
</reference>
<proteinExistence type="predicted"/>
<dbReference type="PANTHER" id="PTHR21494:SF0">
    <property type="entry name" value="ACTIVATING SIGNAL COINTEGRATOR 1 COMPLEX SUBUNIT 2"/>
    <property type="match status" value="1"/>
</dbReference>
<dbReference type="Proteomes" id="UP000694580">
    <property type="component" value="Chromosome 11"/>
</dbReference>
<feature type="domain" description="CUE" evidence="2">
    <location>
        <begin position="406"/>
        <end position="449"/>
    </location>
</feature>
<dbReference type="Pfam" id="PF02845">
    <property type="entry name" value="CUE"/>
    <property type="match status" value="1"/>
</dbReference>
<evidence type="ECO:0000313" key="4">
    <source>
        <dbReference type="Proteomes" id="UP000694580"/>
    </source>
</evidence>
<dbReference type="InterPro" id="IPR041800">
    <property type="entry name" value="ASCC2_CUE"/>
</dbReference>
<reference evidence="3" key="3">
    <citation type="submission" date="2025-09" db="UniProtKB">
        <authorList>
            <consortium name="Ensembl"/>
        </authorList>
    </citation>
    <scope>IDENTIFICATION</scope>
</reference>
<accession>A0AAY4CU71</accession>
<dbReference type="GO" id="GO:0043130">
    <property type="term" value="F:ubiquitin binding"/>
    <property type="evidence" value="ECO:0007669"/>
    <property type="project" value="InterPro"/>
</dbReference>
<dbReference type="SMART" id="SM00546">
    <property type="entry name" value="CUE"/>
    <property type="match status" value="1"/>
</dbReference>
<dbReference type="InterPro" id="IPR003892">
    <property type="entry name" value="CUE"/>
</dbReference>
<dbReference type="CDD" id="cd14364">
    <property type="entry name" value="CUE_ASCC2"/>
    <property type="match status" value="1"/>
</dbReference>
<gene>
    <name evidence="3" type="primary">ASCC2</name>
</gene>
<feature type="region of interest" description="Disordered" evidence="1">
    <location>
        <begin position="553"/>
        <end position="679"/>
    </location>
</feature>
<feature type="compositionally biased region" description="Basic and acidic residues" evidence="1">
    <location>
        <begin position="646"/>
        <end position="656"/>
    </location>
</feature>
<dbReference type="Ensembl" id="ENSDCDT00010045045.1">
    <property type="protein sequence ID" value="ENSDCDP00010035846.1"/>
    <property type="gene ID" value="ENSDCDG00010023338.1"/>
</dbReference>
<keyword evidence="4" id="KW-1185">Reference proteome</keyword>
<protein>
    <recommendedName>
        <fullName evidence="2">CUE domain-containing protein</fullName>
    </recommendedName>
</protein>
<organism evidence="3 4">
    <name type="scientific">Denticeps clupeoides</name>
    <name type="common">denticle herring</name>
    <dbReference type="NCBI Taxonomy" id="299321"/>
    <lineage>
        <taxon>Eukaryota</taxon>
        <taxon>Metazoa</taxon>
        <taxon>Chordata</taxon>
        <taxon>Craniata</taxon>
        <taxon>Vertebrata</taxon>
        <taxon>Euteleostomi</taxon>
        <taxon>Actinopterygii</taxon>
        <taxon>Neopterygii</taxon>
        <taxon>Teleostei</taxon>
        <taxon>Clupei</taxon>
        <taxon>Clupeiformes</taxon>
        <taxon>Denticipitoidei</taxon>
        <taxon>Denticipitidae</taxon>
        <taxon>Denticeps</taxon>
    </lineage>
</organism>
<evidence type="ECO:0000259" key="2">
    <source>
        <dbReference type="PROSITE" id="PS51140"/>
    </source>
</evidence>
<reference evidence="3" key="2">
    <citation type="submission" date="2025-08" db="UniProtKB">
        <authorList>
            <consortium name="Ensembl"/>
        </authorList>
    </citation>
    <scope>IDENTIFICATION</scope>
</reference>
<feature type="compositionally biased region" description="Acidic residues" evidence="1">
    <location>
        <begin position="584"/>
        <end position="595"/>
    </location>
</feature>
<dbReference type="SUPFAM" id="SSF46934">
    <property type="entry name" value="UBA-like"/>
    <property type="match status" value="1"/>
</dbReference>
<dbReference type="Gene3D" id="1.10.8.10">
    <property type="entry name" value="DNA helicase RuvA subunit, C-terminal domain"/>
    <property type="match status" value="1"/>
</dbReference>
<dbReference type="PROSITE" id="PS51140">
    <property type="entry name" value="CUE"/>
    <property type="match status" value="1"/>
</dbReference>
<evidence type="ECO:0000313" key="3">
    <source>
        <dbReference type="Ensembl" id="ENSDCDP00010035846.1"/>
    </source>
</evidence>
<dbReference type="InterPro" id="IPR009060">
    <property type="entry name" value="UBA-like_sf"/>
</dbReference>
<dbReference type="AlphaFoldDB" id="A0AAY4CU71"/>
<evidence type="ECO:0000256" key="1">
    <source>
        <dbReference type="SAM" id="MobiDB-lite"/>
    </source>
</evidence>
<feature type="compositionally biased region" description="Basic and acidic residues" evidence="1">
    <location>
        <begin position="606"/>
        <end position="615"/>
    </location>
</feature>
<dbReference type="PANTHER" id="PTHR21494">
    <property type="entry name" value="ACTIVATING SIGNAL COINTEGRATOR 1 COMPLEX SUBUNIT 2 ASC-1 COMPLEX SUBUNIT P100"/>
    <property type="match status" value="1"/>
</dbReference>
<dbReference type="GO" id="GO:0006355">
    <property type="term" value="P:regulation of DNA-templated transcription"/>
    <property type="evidence" value="ECO:0007669"/>
    <property type="project" value="TreeGrafter"/>
</dbReference>
<sequence length="679" mass="76481">MASAKVPLDEQHITGSTGPAGRECTLPALHPDHKEERCFLPYKPPPVDSSAAHIEEFLEHAHFVSEDLEWLLSLPHDKFWCQAVFDESLQKCLDSYLRHAPRALEPPSCSSLAVAEMQRSVHRSVFMVFLRMATHKESKEHFITPAVFGEIIYNNFLFDIPKILDLCVLFGKGNSQLLHKMIENIFTQQPSYYSDLNETIPSVLQVLDTILERFGLQSEPATALEPLKLTAHSRPTAHTMPQEDLLDLVMYLCDTCTTLHSFLDIFPEACRTFQAHGFLSRLSSFYELAVPDVEKAVRKRNFDKSVQEDLWKRLAHSCKKMVEIAHLIVQHTCLQPILEGDETRTSYLLEGVDSAYESVGRKKSGAHPPVGGTAGAQSESGAAWGAELSQVVRGAEGPVCTVSSGELESLLSNVRDLLPDLGEGFILACLQEYGYNSEMVINNILENNLAPSLDKLDRALPRPIKAEANPVLSNRSNVFDDDEFDVFKRDQVDMSRIWKGRKQGPSGRALLEDKQHISEQRARYQAYETVVDEVPIADDYEDEYDDTYDINQVGANDLDEDDDLLSRRPFTIPQALRTGRKAPEEEEDEGDEEVEKVDLFIQDPAVLRERAEARRLAMQSRKGYRPPPTSHVMGGPKGQGQSQETLLDRRRKEASKSRGANHNRRSMADRKRNKGMIPS</sequence>
<dbReference type="GeneTree" id="ENSGT00390000018806"/>
<dbReference type="InterPro" id="IPR052586">
    <property type="entry name" value="ASCC2"/>
</dbReference>
<feature type="region of interest" description="Disordered" evidence="1">
    <location>
        <begin position="1"/>
        <end position="23"/>
    </location>
</feature>
<name>A0AAY4CU71_9TELE</name>